<evidence type="ECO:0000313" key="1">
    <source>
        <dbReference type="EMBL" id="KAL3569373.1"/>
    </source>
</evidence>
<name>A0ACC4AUA6_POPAL</name>
<gene>
    <name evidence="1" type="ORF">D5086_029263</name>
</gene>
<evidence type="ECO:0000313" key="2">
    <source>
        <dbReference type="Proteomes" id="UP000309997"/>
    </source>
</evidence>
<keyword evidence="2" id="KW-1185">Reference proteome</keyword>
<dbReference type="EMBL" id="RCHU02000016">
    <property type="protein sequence ID" value="KAL3569373.1"/>
    <property type="molecule type" value="Genomic_DNA"/>
</dbReference>
<reference evidence="1 2" key="1">
    <citation type="journal article" date="2024" name="Plant Biotechnol. J.">
        <title>Genome and CRISPR/Cas9 system of a widespread forest tree (Populus alba) in the world.</title>
        <authorList>
            <person name="Liu Y.J."/>
            <person name="Jiang P.F."/>
            <person name="Han X.M."/>
            <person name="Li X.Y."/>
            <person name="Wang H.M."/>
            <person name="Wang Y.J."/>
            <person name="Wang X.X."/>
            <person name="Zeng Q.Y."/>
        </authorList>
    </citation>
    <scope>NUCLEOTIDE SEQUENCE [LARGE SCALE GENOMIC DNA]</scope>
    <source>
        <strain evidence="2">cv. PAL-ZL1</strain>
    </source>
</reference>
<organism evidence="1 2">
    <name type="scientific">Populus alba</name>
    <name type="common">White poplar</name>
    <dbReference type="NCBI Taxonomy" id="43335"/>
    <lineage>
        <taxon>Eukaryota</taxon>
        <taxon>Viridiplantae</taxon>
        <taxon>Streptophyta</taxon>
        <taxon>Embryophyta</taxon>
        <taxon>Tracheophyta</taxon>
        <taxon>Spermatophyta</taxon>
        <taxon>Magnoliopsida</taxon>
        <taxon>eudicotyledons</taxon>
        <taxon>Gunneridae</taxon>
        <taxon>Pentapetalae</taxon>
        <taxon>rosids</taxon>
        <taxon>fabids</taxon>
        <taxon>Malpighiales</taxon>
        <taxon>Salicaceae</taxon>
        <taxon>Saliceae</taxon>
        <taxon>Populus</taxon>
    </lineage>
</organism>
<accession>A0ACC4AUA6</accession>
<proteinExistence type="predicted"/>
<sequence>MGQNVKHVLKVSLDMTRYEYYTMGTYNKKKDKYFPDEGLVDGWAGLRLDYENFYASKTFFDPSTNRRILWGWANESDAVQQDTNKGWAGILLIPRKVWLDPSGKQLLQWPVVELEKLRGHNVQLSNQKLNQGDHVQVKGITVAQADVDVTFSFPSLDKAEPFDPKWAKLDALDVCAQKGSKAPGGLGPFRLLILASENLEEFTPIFFKVFKAADKHKVLLCSDARSLKQYLLLLCSHLLNYLNILLVIALSFQIDHSVVESFGAGGRIAISSRVYPTIAVSEKAHLYVFNNGNETIIVENLNAWSMNLLVMNVPIKDRVWENPRNYKEIIKKM</sequence>
<dbReference type="Proteomes" id="UP000309997">
    <property type="component" value="Unassembled WGS sequence"/>
</dbReference>
<protein>
    <submittedName>
        <fullName evidence="1">Uncharacterized protein</fullName>
    </submittedName>
</protein>
<comment type="caution">
    <text evidence="1">The sequence shown here is derived from an EMBL/GenBank/DDBJ whole genome shotgun (WGS) entry which is preliminary data.</text>
</comment>